<dbReference type="GO" id="GO:0003677">
    <property type="term" value="F:DNA binding"/>
    <property type="evidence" value="ECO:0007669"/>
    <property type="project" value="UniProtKB-KW"/>
</dbReference>
<keyword evidence="4" id="KW-1185">Reference proteome</keyword>
<feature type="domain" description="HTH cro/C1-type" evidence="2">
    <location>
        <begin position="22"/>
        <end position="76"/>
    </location>
</feature>
<dbReference type="SUPFAM" id="SSF47413">
    <property type="entry name" value="lambda repressor-like DNA-binding domains"/>
    <property type="match status" value="1"/>
</dbReference>
<dbReference type="HOGENOM" id="CLU_066192_44_1_10"/>
<accession>F5IW30</accession>
<dbReference type="InterPro" id="IPR010982">
    <property type="entry name" value="Lambda_DNA-bd_dom_sf"/>
</dbReference>
<comment type="caution">
    <text evidence="3">The sequence shown here is derived from an EMBL/GenBank/DDBJ whole genome shotgun (WGS) entry which is preliminary data.</text>
</comment>
<sequence>MLVLSFIMSVIPNPMPEFISHLKEYRILAGLTQEELAEKVNVRRETIIRLEAGKYNPSLKLGIDISRVLKAPIEDIFEFT</sequence>
<protein>
    <recommendedName>
        <fullName evidence="2">HTH cro/C1-type domain-containing protein</fullName>
    </recommendedName>
</protein>
<dbReference type="PANTHER" id="PTHR46558">
    <property type="entry name" value="TRACRIPTIONAL REGULATORY PROTEIN-RELATED-RELATED"/>
    <property type="match status" value="1"/>
</dbReference>
<dbReference type="SMART" id="SM00530">
    <property type="entry name" value="HTH_XRE"/>
    <property type="match status" value="1"/>
</dbReference>
<dbReference type="Proteomes" id="UP000004913">
    <property type="component" value="Unassembled WGS sequence"/>
</dbReference>
<dbReference type="Gene3D" id="1.10.260.40">
    <property type="entry name" value="lambda repressor-like DNA-binding domains"/>
    <property type="match status" value="1"/>
</dbReference>
<dbReference type="PROSITE" id="PS50943">
    <property type="entry name" value="HTH_CROC1"/>
    <property type="match status" value="1"/>
</dbReference>
<dbReference type="eggNOG" id="COG1476">
    <property type="taxonomic scope" value="Bacteria"/>
</dbReference>
<name>F5IW30_9BACT</name>
<evidence type="ECO:0000256" key="1">
    <source>
        <dbReference type="ARBA" id="ARBA00023125"/>
    </source>
</evidence>
<evidence type="ECO:0000313" key="4">
    <source>
        <dbReference type="Proteomes" id="UP000004913"/>
    </source>
</evidence>
<reference evidence="3 4" key="1">
    <citation type="submission" date="2011-04" db="EMBL/GenBank/DDBJ databases">
        <title>The Genome Sequence of Dysgonomonas gadei ATCC BAA-286.</title>
        <authorList>
            <consortium name="The Broad Institute Genome Sequencing Platform"/>
            <person name="Earl A."/>
            <person name="Ward D."/>
            <person name="Feldgarden M."/>
            <person name="Gevers D."/>
            <person name="Pudlo N."/>
            <person name="Martens E."/>
            <person name="Allen-Vercoe E."/>
            <person name="Young S.K."/>
            <person name="Zeng Q."/>
            <person name="Gargeya S."/>
            <person name="Fitzgerald M."/>
            <person name="Haas B."/>
            <person name="Abouelleil A."/>
            <person name="Alvarado L."/>
            <person name="Arachchi H.M."/>
            <person name="Berlin A."/>
            <person name="Brown A."/>
            <person name="Chapman S.B."/>
            <person name="Chen Z."/>
            <person name="Dunbar C."/>
            <person name="Freedman E."/>
            <person name="Gearin G."/>
            <person name="Gellesch M."/>
            <person name="Goldberg J."/>
            <person name="Griggs A."/>
            <person name="Gujja S."/>
            <person name="Heiman D."/>
            <person name="Howarth C."/>
            <person name="Larson L."/>
            <person name="Lui A."/>
            <person name="MacDonald P.J.P."/>
            <person name="Mehta T."/>
            <person name="Montmayeur A."/>
            <person name="Murphy C."/>
            <person name="Neiman D."/>
            <person name="Pearson M."/>
            <person name="Priest M."/>
            <person name="Roberts A."/>
            <person name="Saif S."/>
            <person name="Shea T."/>
            <person name="Shenoy N."/>
            <person name="Sisk P."/>
            <person name="Stolte C."/>
            <person name="Sykes S."/>
            <person name="Yandava C."/>
            <person name="Wortman J."/>
            <person name="Nusbaum C."/>
            <person name="Birren B."/>
        </authorList>
    </citation>
    <scope>NUCLEOTIDE SEQUENCE [LARGE SCALE GENOMIC DNA]</scope>
    <source>
        <strain evidence="3 4">ATCC BAA-286</strain>
    </source>
</reference>
<dbReference type="Pfam" id="PF01381">
    <property type="entry name" value="HTH_3"/>
    <property type="match status" value="1"/>
</dbReference>
<dbReference type="EMBL" id="ADLV01000015">
    <property type="protein sequence ID" value="EGK02830.1"/>
    <property type="molecule type" value="Genomic_DNA"/>
</dbReference>
<proteinExistence type="predicted"/>
<dbReference type="InterPro" id="IPR001387">
    <property type="entry name" value="Cro/C1-type_HTH"/>
</dbReference>
<dbReference type="AlphaFoldDB" id="F5IW30"/>
<keyword evidence="1" id="KW-0238">DNA-binding</keyword>
<organism evidence="3 4">
    <name type="scientific">Dysgonomonas gadei ATCC BAA-286</name>
    <dbReference type="NCBI Taxonomy" id="742766"/>
    <lineage>
        <taxon>Bacteria</taxon>
        <taxon>Pseudomonadati</taxon>
        <taxon>Bacteroidota</taxon>
        <taxon>Bacteroidia</taxon>
        <taxon>Bacteroidales</taxon>
        <taxon>Dysgonomonadaceae</taxon>
        <taxon>Dysgonomonas</taxon>
    </lineage>
</organism>
<dbReference type="PANTHER" id="PTHR46558:SF7">
    <property type="entry name" value="TRANSCRIPTIONAL REGULATOR"/>
    <property type="match status" value="1"/>
</dbReference>
<evidence type="ECO:0000259" key="2">
    <source>
        <dbReference type="PROSITE" id="PS50943"/>
    </source>
</evidence>
<gene>
    <name evidence="3" type="ORF">HMPREF9455_01080</name>
</gene>
<evidence type="ECO:0000313" key="3">
    <source>
        <dbReference type="EMBL" id="EGK02830.1"/>
    </source>
</evidence>
<dbReference type="CDD" id="cd00093">
    <property type="entry name" value="HTH_XRE"/>
    <property type="match status" value="1"/>
</dbReference>